<comment type="caution">
    <text evidence="2">The sequence shown here is derived from an EMBL/GenBank/DDBJ whole genome shotgun (WGS) entry which is preliminary data.</text>
</comment>
<sequence>MYSALAQDYLQAHRAGFAQTESVTPTRPSVRDDLKAGLPGFTGTKYRHEALIGRAESGVFQYGVLQGPPPARNGRIQGVWANGSSNNLLISHKL</sequence>
<dbReference type="AlphaFoldDB" id="A0A395NC47"/>
<evidence type="ECO:0000313" key="3">
    <source>
        <dbReference type="Proteomes" id="UP000266272"/>
    </source>
</evidence>
<reference evidence="2 3" key="1">
    <citation type="journal article" date="2018" name="PLoS Pathog.">
        <title>Evolution of structural diversity of trichothecenes, a family of toxins produced by plant pathogenic and entomopathogenic fungi.</title>
        <authorList>
            <person name="Proctor R.H."/>
            <person name="McCormick S.P."/>
            <person name="Kim H.S."/>
            <person name="Cardoza R.E."/>
            <person name="Stanley A.M."/>
            <person name="Lindo L."/>
            <person name="Kelly A."/>
            <person name="Brown D.W."/>
            <person name="Lee T."/>
            <person name="Vaughan M.M."/>
            <person name="Alexander N.J."/>
            <person name="Busman M."/>
            <person name="Gutierrez S."/>
        </authorList>
    </citation>
    <scope>NUCLEOTIDE SEQUENCE [LARGE SCALE GENOMIC DNA]</scope>
    <source>
        <strain evidence="2 3">IBT 40837</strain>
    </source>
</reference>
<dbReference type="Proteomes" id="UP000266272">
    <property type="component" value="Unassembled WGS sequence"/>
</dbReference>
<keyword evidence="3" id="KW-1185">Reference proteome</keyword>
<proteinExistence type="predicted"/>
<protein>
    <submittedName>
        <fullName evidence="2">Uncharacterized protein</fullName>
    </submittedName>
</protein>
<gene>
    <name evidence="2" type="ORF">TARUN_8964</name>
</gene>
<accession>A0A395NC47</accession>
<evidence type="ECO:0000256" key="1">
    <source>
        <dbReference type="SAM" id="MobiDB-lite"/>
    </source>
</evidence>
<feature type="region of interest" description="Disordered" evidence="1">
    <location>
        <begin position="17"/>
        <end position="36"/>
    </location>
</feature>
<name>A0A395NC47_TRIAR</name>
<dbReference type="EMBL" id="PXOA01000670">
    <property type="protein sequence ID" value="RFU73293.1"/>
    <property type="molecule type" value="Genomic_DNA"/>
</dbReference>
<organism evidence="2 3">
    <name type="scientific">Trichoderma arundinaceum</name>
    <dbReference type="NCBI Taxonomy" id="490622"/>
    <lineage>
        <taxon>Eukaryota</taxon>
        <taxon>Fungi</taxon>
        <taxon>Dikarya</taxon>
        <taxon>Ascomycota</taxon>
        <taxon>Pezizomycotina</taxon>
        <taxon>Sordariomycetes</taxon>
        <taxon>Hypocreomycetidae</taxon>
        <taxon>Hypocreales</taxon>
        <taxon>Hypocreaceae</taxon>
        <taxon>Trichoderma</taxon>
    </lineage>
</organism>
<evidence type="ECO:0000313" key="2">
    <source>
        <dbReference type="EMBL" id="RFU73293.1"/>
    </source>
</evidence>